<dbReference type="InterPro" id="IPR001093">
    <property type="entry name" value="IMP_DH_GMPRt"/>
</dbReference>
<dbReference type="GO" id="GO:0046872">
    <property type="term" value="F:metal ion binding"/>
    <property type="evidence" value="ECO:0007669"/>
    <property type="project" value="UniProtKB-KW"/>
</dbReference>
<keyword evidence="5" id="KW-0658">Purine biosynthesis</keyword>
<sequence length="474" mass="51057">MPLHIAVTFPDIFLVDRTSRIKSRSEISGSVENLRTQLTKKTRLNIPIISSNMADVTESAMAIAIARKGGLGFIHQFMPIKDRVSQVREVKRADNEIIENPWCVKPGISLKEALDFMKLNKTSAVLVVNDDGVLVGILTNRDVQFKRYQTDEALKSLRVEDVMTKALVTANPGITIQEAIKILDAKKIEKLPLIDEKNQPVGLITAKDVVKRSQFPMAARDRKGRLLVGATVGLPDNILEEVGQLCGAGADAILLDTARANALRVQETIQKIKKEFPKAQLVVGNVDNPEGTRLLIDAGADAVKVGIGPGSACKTREETGVGMPQLTAIAECAAVAEDIPIIADGGIAKGGDFAKALAAGASVVMLGSALAGTDESPGELQMDKGQKFKVYRGSASLELQLDRLAKGSLDDIRAPEGEPRRVPYKGSVGPVIEVLIKNLSSAMSYVNALTLAELRECQMRWQTRAGHEEGMPKS</sequence>
<dbReference type="GO" id="GO:0006183">
    <property type="term" value="P:GTP biosynthetic process"/>
    <property type="evidence" value="ECO:0007669"/>
    <property type="project" value="TreeGrafter"/>
</dbReference>
<organism evidence="16 17">
    <name type="scientific">Candidatus Harrisonbacteria bacterium RIFCSPLOWO2_02_FULL_41_13b</name>
    <dbReference type="NCBI Taxonomy" id="1798409"/>
    <lineage>
        <taxon>Bacteria</taxon>
        <taxon>Candidatus Harrisoniibacteriota</taxon>
    </lineage>
</organism>
<evidence type="ECO:0000256" key="5">
    <source>
        <dbReference type="ARBA" id="ARBA00022755"/>
    </source>
</evidence>
<dbReference type="STRING" id="1798409.A3I24_00080"/>
<dbReference type="EMBL" id="MHJL01000021">
    <property type="protein sequence ID" value="OGY67537.1"/>
    <property type="molecule type" value="Genomic_DNA"/>
</dbReference>
<feature type="domain" description="CBS" evidence="15">
    <location>
        <begin position="163"/>
        <end position="219"/>
    </location>
</feature>
<evidence type="ECO:0000256" key="13">
    <source>
        <dbReference type="PIRSR" id="PIRSR000130-4"/>
    </source>
</evidence>
<keyword evidence="6 13" id="KW-0630">Potassium</keyword>
<name>A0A1G1ZUL7_9BACT</name>
<evidence type="ECO:0000256" key="9">
    <source>
        <dbReference type="ARBA" id="ARBA00023122"/>
    </source>
</evidence>
<dbReference type="InterPro" id="IPR005990">
    <property type="entry name" value="IMP_DH"/>
</dbReference>
<keyword evidence="3" id="KW-0479">Metal-binding</keyword>
<dbReference type="GO" id="GO:0003938">
    <property type="term" value="F:IMP dehydrogenase activity"/>
    <property type="evidence" value="ECO:0007669"/>
    <property type="project" value="UniProtKB-EC"/>
</dbReference>
<evidence type="ECO:0000256" key="14">
    <source>
        <dbReference type="PROSITE-ProRule" id="PRU00703"/>
    </source>
</evidence>
<dbReference type="SUPFAM" id="SSF54631">
    <property type="entry name" value="CBS-domain pair"/>
    <property type="match status" value="1"/>
</dbReference>
<dbReference type="SMART" id="SM01240">
    <property type="entry name" value="IMPDH"/>
    <property type="match status" value="1"/>
</dbReference>
<accession>A0A1G1ZUL7</accession>
<dbReference type="Pfam" id="PF00478">
    <property type="entry name" value="IMPDH"/>
    <property type="match status" value="1"/>
</dbReference>
<dbReference type="PANTHER" id="PTHR11911">
    <property type="entry name" value="INOSINE-5-MONOPHOSPHATE DEHYDROGENASE RELATED"/>
    <property type="match status" value="1"/>
</dbReference>
<evidence type="ECO:0000259" key="15">
    <source>
        <dbReference type="PROSITE" id="PS51371"/>
    </source>
</evidence>
<comment type="similarity">
    <text evidence="2">Belongs to the IMPDH/GMPR family.</text>
</comment>
<feature type="binding site" evidence="12">
    <location>
        <begin position="256"/>
        <end position="258"/>
    </location>
    <ligand>
        <name>NAD(+)</name>
        <dbReference type="ChEBI" id="CHEBI:57540"/>
    </ligand>
</feature>
<dbReference type="InterPro" id="IPR015875">
    <property type="entry name" value="IMP_DH/GMP_Rdtase_CS"/>
</dbReference>
<dbReference type="InterPro" id="IPR013785">
    <property type="entry name" value="Aldolase_TIM"/>
</dbReference>
<proteinExistence type="inferred from homology"/>
<dbReference type="GO" id="GO:0006177">
    <property type="term" value="P:GMP biosynthetic process"/>
    <property type="evidence" value="ECO:0007669"/>
    <property type="project" value="UniProtKB-KW"/>
</dbReference>
<evidence type="ECO:0000256" key="8">
    <source>
        <dbReference type="ARBA" id="ARBA00023027"/>
    </source>
</evidence>
<protein>
    <recommendedName>
        <fullName evidence="15">CBS domain-containing protein</fullName>
    </recommendedName>
</protein>
<reference evidence="16 17" key="1">
    <citation type="journal article" date="2016" name="Nat. Commun.">
        <title>Thousands of microbial genomes shed light on interconnected biogeochemical processes in an aquifer system.</title>
        <authorList>
            <person name="Anantharaman K."/>
            <person name="Brown C.T."/>
            <person name="Hug L.A."/>
            <person name="Sharon I."/>
            <person name="Castelle C.J."/>
            <person name="Probst A.J."/>
            <person name="Thomas B.C."/>
            <person name="Singh A."/>
            <person name="Wilkins M.J."/>
            <person name="Karaoz U."/>
            <person name="Brodie E.L."/>
            <person name="Williams K.H."/>
            <person name="Hubbard S.S."/>
            <person name="Banfield J.F."/>
        </authorList>
    </citation>
    <scope>NUCLEOTIDE SEQUENCE [LARGE SCALE GENOMIC DNA]</scope>
</reference>
<keyword evidence="4" id="KW-0332">GMP biosynthesis</keyword>
<comment type="cofactor">
    <cofactor evidence="1">
        <name>K(+)</name>
        <dbReference type="ChEBI" id="CHEBI:29103"/>
    </cofactor>
</comment>
<feature type="domain" description="CBS" evidence="15">
    <location>
        <begin position="97"/>
        <end position="156"/>
    </location>
</feature>
<dbReference type="FunFam" id="3.20.20.70:FF:000424">
    <property type="entry name" value="Inosine-5'-monophosphate dehydrogenase 2"/>
    <property type="match status" value="1"/>
</dbReference>
<dbReference type="Pfam" id="PF00571">
    <property type="entry name" value="CBS"/>
    <property type="match status" value="2"/>
</dbReference>
<evidence type="ECO:0000256" key="3">
    <source>
        <dbReference type="ARBA" id="ARBA00022723"/>
    </source>
</evidence>
<evidence type="ECO:0000256" key="4">
    <source>
        <dbReference type="ARBA" id="ARBA00022749"/>
    </source>
</evidence>
<keyword evidence="9 14" id="KW-0129">CBS domain</keyword>
<evidence type="ECO:0000256" key="11">
    <source>
        <dbReference type="PIRSR" id="PIRSR000130-1"/>
    </source>
</evidence>
<dbReference type="Gene3D" id="3.20.20.70">
    <property type="entry name" value="Aldolase class I"/>
    <property type="match status" value="1"/>
</dbReference>
<comment type="caution">
    <text evidence="16">The sequence shown here is derived from an EMBL/GenBank/DDBJ whole genome shotgun (WGS) entry which is preliminary data.</text>
</comment>
<feature type="active site" description="Proton acceptor" evidence="11">
    <location>
        <position position="403"/>
    </location>
</feature>
<dbReference type="PANTHER" id="PTHR11911:SF111">
    <property type="entry name" value="INOSINE-5'-MONOPHOSPHATE DEHYDROGENASE"/>
    <property type="match status" value="1"/>
</dbReference>
<feature type="binding site" description="in other chain" evidence="13">
    <location>
        <position position="308"/>
    </location>
    <ligand>
        <name>K(+)</name>
        <dbReference type="ChEBI" id="CHEBI:29103"/>
        <note>ligand shared between two tetrameric partners</note>
    </ligand>
</feature>
<feature type="active site" description="Thioimidate intermediate" evidence="11">
    <location>
        <position position="313"/>
    </location>
</feature>
<evidence type="ECO:0000313" key="17">
    <source>
        <dbReference type="Proteomes" id="UP000177690"/>
    </source>
</evidence>
<evidence type="ECO:0000256" key="12">
    <source>
        <dbReference type="PIRSR" id="PIRSR000130-3"/>
    </source>
</evidence>
<dbReference type="Proteomes" id="UP000177690">
    <property type="component" value="Unassembled WGS sequence"/>
</dbReference>
<evidence type="ECO:0000313" key="16">
    <source>
        <dbReference type="EMBL" id="OGY67537.1"/>
    </source>
</evidence>
<feature type="binding site" description="in other chain" evidence="13">
    <location>
        <position position="313"/>
    </location>
    <ligand>
        <name>K(+)</name>
        <dbReference type="ChEBI" id="CHEBI:29103"/>
        <note>ligand shared between two tetrameric partners</note>
    </ligand>
</feature>
<evidence type="ECO:0000256" key="7">
    <source>
        <dbReference type="ARBA" id="ARBA00023002"/>
    </source>
</evidence>
<dbReference type="CDD" id="cd00381">
    <property type="entry name" value="IMPDH"/>
    <property type="match status" value="1"/>
</dbReference>
<evidence type="ECO:0000256" key="6">
    <source>
        <dbReference type="ARBA" id="ARBA00022958"/>
    </source>
</evidence>
<dbReference type="PROSITE" id="PS51371">
    <property type="entry name" value="CBS"/>
    <property type="match status" value="2"/>
</dbReference>
<dbReference type="CDD" id="cd04601">
    <property type="entry name" value="CBS_pair_IMPDH"/>
    <property type="match status" value="1"/>
</dbReference>
<keyword evidence="7" id="KW-0560">Oxidoreductase</keyword>
<dbReference type="PIRSF" id="PIRSF000130">
    <property type="entry name" value="IMPDH"/>
    <property type="match status" value="1"/>
</dbReference>
<evidence type="ECO:0000256" key="2">
    <source>
        <dbReference type="ARBA" id="ARBA00005502"/>
    </source>
</evidence>
<dbReference type="InterPro" id="IPR046342">
    <property type="entry name" value="CBS_dom_sf"/>
</dbReference>
<feature type="binding site" description="in other chain" evidence="13">
    <location>
        <position position="310"/>
    </location>
    <ligand>
        <name>K(+)</name>
        <dbReference type="ChEBI" id="CHEBI:29103"/>
        <note>ligand shared between two tetrameric partners</note>
    </ligand>
</feature>
<dbReference type="SMART" id="SM00116">
    <property type="entry name" value="CBS"/>
    <property type="match status" value="2"/>
</dbReference>
<dbReference type="SUPFAM" id="SSF51412">
    <property type="entry name" value="Inosine monophosphate dehydrogenase (IMPDH)"/>
    <property type="match status" value="1"/>
</dbReference>
<evidence type="ECO:0000256" key="10">
    <source>
        <dbReference type="ARBA" id="ARBA00048028"/>
    </source>
</evidence>
<gene>
    <name evidence="16" type="ORF">A3I24_00080</name>
</gene>
<dbReference type="InterPro" id="IPR000644">
    <property type="entry name" value="CBS_dom"/>
</dbReference>
<dbReference type="AlphaFoldDB" id="A0A1G1ZUL7"/>
<dbReference type="PROSITE" id="PS00487">
    <property type="entry name" value="IMP_DH_GMP_RED"/>
    <property type="match status" value="1"/>
</dbReference>
<feature type="binding site" evidence="12">
    <location>
        <begin position="306"/>
        <end position="308"/>
    </location>
    <ligand>
        <name>NAD(+)</name>
        <dbReference type="ChEBI" id="CHEBI:57540"/>
    </ligand>
</feature>
<comment type="catalytic activity">
    <reaction evidence="10">
        <text>IMP + NAD(+) + H2O = XMP + NADH + H(+)</text>
        <dbReference type="Rhea" id="RHEA:11708"/>
        <dbReference type="ChEBI" id="CHEBI:15377"/>
        <dbReference type="ChEBI" id="CHEBI:15378"/>
        <dbReference type="ChEBI" id="CHEBI:57464"/>
        <dbReference type="ChEBI" id="CHEBI:57540"/>
        <dbReference type="ChEBI" id="CHEBI:57945"/>
        <dbReference type="ChEBI" id="CHEBI:58053"/>
        <dbReference type="EC" id="1.1.1.205"/>
    </reaction>
</comment>
<keyword evidence="8 12" id="KW-0520">NAD</keyword>
<evidence type="ECO:0000256" key="1">
    <source>
        <dbReference type="ARBA" id="ARBA00001958"/>
    </source>
</evidence>